<accession>A0A1U9VEK1</accession>
<dbReference type="CDD" id="cd00093">
    <property type="entry name" value="HTH_XRE"/>
    <property type="match status" value="1"/>
</dbReference>
<dbReference type="InterPro" id="IPR010982">
    <property type="entry name" value="Lambda_DNA-bd_dom_sf"/>
</dbReference>
<dbReference type="EMBL" id="CP019911">
    <property type="protein sequence ID" value="AQW29110.1"/>
    <property type="molecule type" value="Genomic_DNA"/>
</dbReference>
<dbReference type="Proteomes" id="UP000189628">
    <property type="component" value="Chromosome"/>
</dbReference>
<name>A0A1U9VEK1_9RALS</name>
<reference evidence="2 3" key="1">
    <citation type="submission" date="2017-02" db="EMBL/GenBank/DDBJ databases">
        <title>Blood Disease Bacterium A2-HR MARDI.</title>
        <authorList>
            <person name="Badrun R."/>
            <person name="Abu Bakar N."/>
            <person name="Laboh R."/>
        </authorList>
    </citation>
    <scope>NUCLEOTIDE SEQUENCE [LARGE SCALE GENOMIC DNA]</scope>
    <source>
        <strain evidence="2 3">A2-HR MARDI</strain>
    </source>
</reference>
<evidence type="ECO:0000259" key="1">
    <source>
        <dbReference type="PROSITE" id="PS50943"/>
    </source>
</evidence>
<proteinExistence type="predicted"/>
<protein>
    <submittedName>
        <fullName evidence="2">Cro/Cl family transcriptional regulator</fullName>
    </submittedName>
</protein>
<organism evidence="2 3">
    <name type="scientific">blood disease bacterium A2-HR MARDI</name>
    <dbReference type="NCBI Taxonomy" id="1944648"/>
    <lineage>
        <taxon>Bacteria</taxon>
        <taxon>Pseudomonadati</taxon>
        <taxon>Pseudomonadota</taxon>
        <taxon>Betaproteobacteria</taxon>
        <taxon>Burkholderiales</taxon>
        <taxon>Burkholderiaceae</taxon>
        <taxon>Ralstonia</taxon>
        <taxon>Ralstonia solanacearum species complex</taxon>
    </lineage>
</organism>
<dbReference type="Gene3D" id="1.10.260.40">
    <property type="entry name" value="lambda repressor-like DNA-binding domains"/>
    <property type="match status" value="1"/>
</dbReference>
<gene>
    <name evidence="2" type="ORF">B0B51_03170</name>
</gene>
<dbReference type="AlphaFoldDB" id="A0A1U9VEK1"/>
<feature type="domain" description="HTH cro/C1-type" evidence="1">
    <location>
        <begin position="28"/>
        <end position="76"/>
    </location>
</feature>
<dbReference type="SUPFAM" id="SSF47413">
    <property type="entry name" value="lambda repressor-like DNA-binding domains"/>
    <property type="match status" value="1"/>
</dbReference>
<dbReference type="Pfam" id="PF01381">
    <property type="entry name" value="HTH_3"/>
    <property type="match status" value="1"/>
</dbReference>
<dbReference type="GO" id="GO:0003677">
    <property type="term" value="F:DNA binding"/>
    <property type="evidence" value="ECO:0007669"/>
    <property type="project" value="InterPro"/>
</dbReference>
<sequence>MRRGIMPTATVPTPYCQKPDELVRTLIRAGWSQSNIAATIDVSQPTISRILSTQHKDPRASVVEKLRQLVLNLDEFKAA</sequence>
<dbReference type="InterPro" id="IPR001387">
    <property type="entry name" value="Cro/C1-type_HTH"/>
</dbReference>
<evidence type="ECO:0000313" key="2">
    <source>
        <dbReference type="EMBL" id="AQW29110.1"/>
    </source>
</evidence>
<evidence type="ECO:0000313" key="3">
    <source>
        <dbReference type="Proteomes" id="UP000189628"/>
    </source>
</evidence>
<dbReference type="PROSITE" id="PS50943">
    <property type="entry name" value="HTH_CROC1"/>
    <property type="match status" value="1"/>
</dbReference>